<dbReference type="SUPFAM" id="SSF53474">
    <property type="entry name" value="alpha/beta-Hydrolases"/>
    <property type="match status" value="1"/>
</dbReference>
<dbReference type="InterPro" id="IPR002018">
    <property type="entry name" value="CarbesteraseB"/>
</dbReference>
<dbReference type="OrthoDB" id="408631at2759"/>
<dbReference type="HOGENOM" id="CLU_006586_15_0_1"/>
<dbReference type="ESTHER" id="9hypo-a0a0b2wpk8">
    <property type="family name" value="Fungal_carboxylesterase_lipase"/>
</dbReference>
<dbReference type="RefSeq" id="XP_040675991.1">
    <property type="nucleotide sequence ID" value="XM_040825950.1"/>
</dbReference>
<keyword evidence="3" id="KW-0732">Signal</keyword>
<comment type="similarity">
    <text evidence="1 3">Belongs to the type-B carboxylesterase/lipase family.</text>
</comment>
<dbReference type="InterPro" id="IPR050654">
    <property type="entry name" value="AChE-related_enzymes"/>
</dbReference>
<feature type="signal peptide" evidence="3">
    <location>
        <begin position="1"/>
        <end position="18"/>
    </location>
</feature>
<dbReference type="GO" id="GO:0052689">
    <property type="term" value="F:carboxylic ester hydrolase activity"/>
    <property type="evidence" value="ECO:0007669"/>
    <property type="project" value="TreeGrafter"/>
</dbReference>
<proteinExistence type="inferred from homology"/>
<evidence type="ECO:0000259" key="4">
    <source>
        <dbReference type="Pfam" id="PF00135"/>
    </source>
</evidence>
<dbReference type="EC" id="3.1.1.-" evidence="3"/>
<keyword evidence="6" id="KW-1185">Reference proteome</keyword>
<reference evidence="5 6" key="1">
    <citation type="journal article" date="2014" name="Proc. Natl. Acad. Sci. U.S.A.">
        <title>Trajectory and genomic determinants of fungal-pathogen speciation and host adaptation.</title>
        <authorList>
            <person name="Hu X."/>
            <person name="Xiao G."/>
            <person name="Zheng P."/>
            <person name="Shang Y."/>
            <person name="Su Y."/>
            <person name="Zhang X."/>
            <person name="Liu X."/>
            <person name="Zhan S."/>
            <person name="St Leger R.J."/>
            <person name="Wang C."/>
        </authorList>
    </citation>
    <scope>NUCLEOTIDE SEQUENCE [LARGE SCALE GENOMIC DNA]</scope>
    <source>
        <strain evidence="5 6">ARSEF 1941</strain>
    </source>
</reference>
<organism evidence="5 6">
    <name type="scientific">Metarhizium album (strain ARSEF 1941)</name>
    <dbReference type="NCBI Taxonomy" id="1081103"/>
    <lineage>
        <taxon>Eukaryota</taxon>
        <taxon>Fungi</taxon>
        <taxon>Dikarya</taxon>
        <taxon>Ascomycota</taxon>
        <taxon>Pezizomycotina</taxon>
        <taxon>Sordariomycetes</taxon>
        <taxon>Hypocreomycetidae</taxon>
        <taxon>Hypocreales</taxon>
        <taxon>Clavicipitaceae</taxon>
        <taxon>Metarhizium</taxon>
    </lineage>
</organism>
<feature type="chain" id="PRO_5005110135" description="Carboxylic ester hydrolase" evidence="3">
    <location>
        <begin position="19"/>
        <end position="549"/>
    </location>
</feature>
<protein>
    <recommendedName>
        <fullName evidence="3">Carboxylic ester hydrolase</fullName>
        <ecNumber evidence="3">3.1.1.-</ecNumber>
    </recommendedName>
</protein>
<dbReference type="PANTHER" id="PTHR43918:SF4">
    <property type="entry name" value="CARBOXYLIC ESTER HYDROLASE"/>
    <property type="match status" value="1"/>
</dbReference>
<dbReference type="Proteomes" id="UP000030816">
    <property type="component" value="Unassembled WGS sequence"/>
</dbReference>
<evidence type="ECO:0000256" key="1">
    <source>
        <dbReference type="ARBA" id="ARBA00005964"/>
    </source>
</evidence>
<gene>
    <name evidence="5" type="ORF">MAM_07152</name>
</gene>
<evidence type="ECO:0000313" key="6">
    <source>
        <dbReference type="Proteomes" id="UP000030816"/>
    </source>
</evidence>
<evidence type="ECO:0000313" key="5">
    <source>
        <dbReference type="EMBL" id="KHN94925.1"/>
    </source>
</evidence>
<evidence type="ECO:0000256" key="3">
    <source>
        <dbReference type="RuleBase" id="RU361235"/>
    </source>
</evidence>
<comment type="caution">
    <text evidence="5">The sequence shown here is derived from an EMBL/GenBank/DDBJ whole genome shotgun (WGS) entry which is preliminary data.</text>
</comment>
<dbReference type="Pfam" id="PF00135">
    <property type="entry name" value="COesterase"/>
    <property type="match status" value="1"/>
</dbReference>
<sequence>MKLPVAWIALLQAATSAAAPASHDDAAPTATVDSGPIFGAATQLPGASGPVNKFLGIPYAENPERFALSKPPRRWNSPKNATAFGPSCYQLVVETDVGPGKDLLDGLFNQHPPQSEDCLSINAFAPTTPGPVPGRPVIVFIPGGGWQMGNGLLDLSGFAGYEDIVAFAFNYRTNIFGFPNSGELPAQERNLGLHDQRLALEWVQRNARAFGGDPAKVTIWGESAGSLSVDIHMLAYANATKPPFRGAVMSSGESSFGLLGTTTTPNNTKAWDSVAEAAGCRGARKLDCLRGIPAEELVNMMQKAGVTLMPIEDGKAVPAGRAAAWRQGRVAKVPVLAGTIAQEGRALVNHNISRDRFDQAYLPDALFTKDQRGRIYEHYRGLFGLQTDFDVAAAIYTDFVWQCPMHRLTQVSASIRNPTWRYYMNVSLADRLPEEYGYLGKFHGSDVLLLFQSPTYDDSTGAGALLTPVLSTFADYLRGAIGRFARNPSGGPGWPMVGSHFEPFDVVTLGDVGSGHAAGPTPVNQTALDDDCVLFRDALDMYERWMGSG</sequence>
<dbReference type="Gene3D" id="3.40.50.1820">
    <property type="entry name" value="alpha/beta hydrolase"/>
    <property type="match status" value="1"/>
</dbReference>
<name>A0A0B2WPK8_METAS</name>
<feature type="domain" description="Carboxylesterase type B" evidence="4">
    <location>
        <begin position="28"/>
        <end position="459"/>
    </location>
</feature>
<keyword evidence="2 3" id="KW-0378">Hydrolase</keyword>
<dbReference type="InterPro" id="IPR029058">
    <property type="entry name" value="AB_hydrolase_fold"/>
</dbReference>
<dbReference type="GeneID" id="63741607"/>
<dbReference type="PROSITE" id="PS00122">
    <property type="entry name" value="CARBOXYLESTERASE_B_1"/>
    <property type="match status" value="1"/>
</dbReference>
<accession>A0A0B2WPK8</accession>
<dbReference type="EMBL" id="AZHE01000028">
    <property type="protein sequence ID" value="KHN94925.1"/>
    <property type="molecule type" value="Genomic_DNA"/>
</dbReference>
<dbReference type="AlphaFoldDB" id="A0A0B2WPK8"/>
<dbReference type="InterPro" id="IPR019826">
    <property type="entry name" value="Carboxylesterase_B_AS"/>
</dbReference>
<evidence type="ECO:0000256" key="2">
    <source>
        <dbReference type="ARBA" id="ARBA00022801"/>
    </source>
</evidence>
<dbReference type="STRING" id="1081103.A0A0B2WPK8"/>
<dbReference type="PANTHER" id="PTHR43918">
    <property type="entry name" value="ACETYLCHOLINESTERASE"/>
    <property type="match status" value="1"/>
</dbReference>